<keyword evidence="10" id="KW-1185">Reference proteome</keyword>
<dbReference type="Gene3D" id="3.30.300.30">
    <property type="match status" value="2"/>
</dbReference>
<dbReference type="InterPro" id="IPR045851">
    <property type="entry name" value="AMP-bd_C_sf"/>
</dbReference>
<dbReference type="SUPFAM" id="SSF47336">
    <property type="entry name" value="ACP-like"/>
    <property type="match status" value="1"/>
</dbReference>
<comment type="pathway">
    <text evidence="2">Siderophore biosynthesis; mycobactin biosynthesis.</text>
</comment>
<evidence type="ECO:0000256" key="4">
    <source>
        <dbReference type="ARBA" id="ARBA00016743"/>
    </source>
</evidence>
<feature type="domain" description="Carrier" evidence="8">
    <location>
        <begin position="1461"/>
        <end position="1542"/>
    </location>
</feature>
<dbReference type="SUPFAM" id="SSF53335">
    <property type="entry name" value="S-adenosyl-L-methionine-dependent methyltransferases"/>
    <property type="match status" value="1"/>
</dbReference>
<organism evidence="9 10">
    <name type="scientific">Streptomyces albiaxialis</name>
    <dbReference type="NCBI Taxonomy" id="329523"/>
    <lineage>
        <taxon>Bacteria</taxon>
        <taxon>Bacillati</taxon>
        <taxon>Actinomycetota</taxon>
        <taxon>Actinomycetes</taxon>
        <taxon>Kitasatosporales</taxon>
        <taxon>Streptomycetaceae</taxon>
        <taxon>Streptomyces</taxon>
    </lineage>
</organism>
<dbReference type="Pfam" id="PF00550">
    <property type="entry name" value="PP-binding"/>
    <property type="match status" value="1"/>
</dbReference>
<protein>
    <recommendedName>
        <fullName evidence="4">Phenyloxazoline synthase MbtB</fullName>
    </recommendedName>
    <alternativeName>
        <fullName evidence="6">Mycobactin synthetase protein B</fullName>
    </alternativeName>
</protein>
<gene>
    <name evidence="9" type="ORF">GCM10009801_17960</name>
</gene>
<dbReference type="SUPFAM" id="SSF52777">
    <property type="entry name" value="CoA-dependent acyltransferases"/>
    <property type="match status" value="2"/>
</dbReference>
<dbReference type="Pfam" id="PF00501">
    <property type="entry name" value="AMP-binding"/>
    <property type="match status" value="1"/>
</dbReference>
<dbReference type="InterPro" id="IPR009081">
    <property type="entry name" value="PP-bd_ACP"/>
</dbReference>
<dbReference type="Pfam" id="PF00668">
    <property type="entry name" value="Condensation"/>
    <property type="match status" value="1"/>
</dbReference>
<dbReference type="InterPro" id="IPR001242">
    <property type="entry name" value="Condensation_dom"/>
</dbReference>
<dbReference type="SUPFAM" id="SSF53474">
    <property type="entry name" value="alpha/beta-Hydrolases"/>
    <property type="match status" value="1"/>
</dbReference>
<dbReference type="InterPro" id="IPR001031">
    <property type="entry name" value="Thioesterase"/>
</dbReference>
<dbReference type="PROSITE" id="PS50075">
    <property type="entry name" value="CARRIER"/>
    <property type="match status" value="1"/>
</dbReference>
<dbReference type="InterPro" id="IPR013217">
    <property type="entry name" value="Methyltransf_12"/>
</dbReference>
<dbReference type="InterPro" id="IPR041464">
    <property type="entry name" value="TubC_N"/>
</dbReference>
<dbReference type="Proteomes" id="UP001500016">
    <property type="component" value="Unassembled WGS sequence"/>
</dbReference>
<evidence type="ECO:0000313" key="9">
    <source>
        <dbReference type="EMBL" id="GAA2068995.1"/>
    </source>
</evidence>
<evidence type="ECO:0000256" key="2">
    <source>
        <dbReference type="ARBA" id="ARBA00005102"/>
    </source>
</evidence>
<dbReference type="Pfam" id="PF00975">
    <property type="entry name" value="Thioesterase"/>
    <property type="match status" value="1"/>
</dbReference>
<dbReference type="InterPro" id="IPR000873">
    <property type="entry name" value="AMP-dep_synth/lig_dom"/>
</dbReference>
<dbReference type="EMBL" id="BAAAPE010000005">
    <property type="protein sequence ID" value="GAA2068995.1"/>
    <property type="molecule type" value="Genomic_DNA"/>
</dbReference>
<dbReference type="Gene3D" id="1.10.10.1830">
    <property type="entry name" value="Non-ribosomal peptide synthase, adenylation domain"/>
    <property type="match status" value="1"/>
</dbReference>
<feature type="region of interest" description="Disordered" evidence="7">
    <location>
        <begin position="665"/>
        <end position="684"/>
    </location>
</feature>
<dbReference type="RefSeq" id="WP_344525879.1">
    <property type="nucleotide sequence ID" value="NZ_BAAAPE010000005.1"/>
</dbReference>
<comment type="similarity">
    <text evidence="3">Belongs to the ATP-dependent AMP-binding enzyme family. MbtB subfamily.</text>
</comment>
<feature type="region of interest" description="Disordered" evidence="7">
    <location>
        <begin position="1091"/>
        <end position="1114"/>
    </location>
</feature>
<evidence type="ECO:0000259" key="8">
    <source>
        <dbReference type="PROSITE" id="PS50075"/>
    </source>
</evidence>
<dbReference type="Gene3D" id="3.30.559.30">
    <property type="entry name" value="Nonribosomal peptide synthetase, condensation domain"/>
    <property type="match status" value="1"/>
</dbReference>
<dbReference type="CDD" id="cd02440">
    <property type="entry name" value="AdoMet_MTases"/>
    <property type="match status" value="1"/>
</dbReference>
<dbReference type="InterPro" id="IPR029058">
    <property type="entry name" value="AB_hydrolase_fold"/>
</dbReference>
<dbReference type="Gene3D" id="3.40.50.1820">
    <property type="entry name" value="alpha/beta hydrolase"/>
    <property type="match status" value="1"/>
</dbReference>
<dbReference type="Gene3D" id="1.10.1200.10">
    <property type="entry name" value="ACP-like"/>
    <property type="match status" value="1"/>
</dbReference>
<dbReference type="Gene3D" id="3.40.50.12780">
    <property type="entry name" value="N-terminal domain of ligase-like"/>
    <property type="match status" value="1"/>
</dbReference>
<dbReference type="InterPro" id="IPR036736">
    <property type="entry name" value="ACP-like_sf"/>
</dbReference>
<dbReference type="PANTHER" id="PTHR45527:SF10">
    <property type="entry name" value="PYOCHELIN SYNTHASE PCHF"/>
    <property type="match status" value="1"/>
</dbReference>
<evidence type="ECO:0000256" key="1">
    <source>
        <dbReference type="ARBA" id="ARBA00001957"/>
    </source>
</evidence>
<dbReference type="PANTHER" id="PTHR45527">
    <property type="entry name" value="NONRIBOSOMAL PEPTIDE SYNTHETASE"/>
    <property type="match status" value="1"/>
</dbReference>
<dbReference type="PROSITE" id="PS00455">
    <property type="entry name" value="AMP_BINDING"/>
    <property type="match status" value="1"/>
</dbReference>
<evidence type="ECO:0000256" key="3">
    <source>
        <dbReference type="ARBA" id="ARBA00007380"/>
    </source>
</evidence>
<name>A0ABN2VPW5_9ACTN</name>
<dbReference type="InterPro" id="IPR029063">
    <property type="entry name" value="SAM-dependent_MTases_sf"/>
</dbReference>
<dbReference type="InterPro" id="IPR020845">
    <property type="entry name" value="AMP-binding_CS"/>
</dbReference>
<dbReference type="InterPro" id="IPR044894">
    <property type="entry name" value="TubC_N_sf"/>
</dbReference>
<proteinExistence type="inferred from homology"/>
<dbReference type="SUPFAM" id="SSF56801">
    <property type="entry name" value="Acetyl-CoA synthetase-like"/>
    <property type="match status" value="1"/>
</dbReference>
<dbReference type="NCBIfam" id="TIGR01733">
    <property type="entry name" value="AA-adenyl-dom"/>
    <property type="match status" value="1"/>
</dbReference>
<comment type="caution">
    <text evidence="9">The sequence shown here is derived from an EMBL/GenBank/DDBJ whole genome shotgun (WGS) entry which is preliminary data.</text>
</comment>
<dbReference type="Gene3D" id="3.30.559.10">
    <property type="entry name" value="Chloramphenicol acetyltransferase-like domain"/>
    <property type="match status" value="1"/>
</dbReference>
<dbReference type="Gene3D" id="3.40.50.150">
    <property type="entry name" value="Vaccinia Virus protein VP39"/>
    <property type="match status" value="1"/>
</dbReference>
<evidence type="ECO:0000256" key="5">
    <source>
        <dbReference type="ARBA" id="ARBA00022598"/>
    </source>
</evidence>
<dbReference type="Pfam" id="PF18563">
    <property type="entry name" value="TubC_N"/>
    <property type="match status" value="1"/>
</dbReference>
<reference evidence="9 10" key="1">
    <citation type="journal article" date="2019" name="Int. J. Syst. Evol. Microbiol.">
        <title>The Global Catalogue of Microorganisms (GCM) 10K type strain sequencing project: providing services to taxonomists for standard genome sequencing and annotation.</title>
        <authorList>
            <consortium name="The Broad Institute Genomics Platform"/>
            <consortium name="The Broad Institute Genome Sequencing Center for Infectious Disease"/>
            <person name="Wu L."/>
            <person name="Ma J."/>
        </authorList>
    </citation>
    <scope>NUCLEOTIDE SEQUENCE [LARGE SCALE GENOMIC DNA]</scope>
    <source>
        <strain evidence="9 10">JCM 15478</strain>
    </source>
</reference>
<dbReference type="InterPro" id="IPR010071">
    <property type="entry name" value="AA_adenyl_dom"/>
</dbReference>
<dbReference type="InterPro" id="IPR023213">
    <property type="entry name" value="CAT-like_dom_sf"/>
</dbReference>
<feature type="compositionally biased region" description="Gly residues" evidence="7">
    <location>
        <begin position="673"/>
        <end position="684"/>
    </location>
</feature>
<evidence type="ECO:0000256" key="6">
    <source>
        <dbReference type="ARBA" id="ARBA00033440"/>
    </source>
</evidence>
<evidence type="ECO:0000313" key="10">
    <source>
        <dbReference type="Proteomes" id="UP001500016"/>
    </source>
</evidence>
<sequence length="1877" mass="199533">MSPADIIDELHSLGVQLWSEDGQIRFRAPQGVLTEDWRGALRAHKSEIVALLDREGAAENVTVTPEPDPAAAAEPFPLTDVQSAYLLGRRDSFGHGGVACHGYLEVGYPAGAVRPEALEDAWNRLIARHGMLRAVVSEDGYQRVLPEDEVRRCPVPATDLREAPGDKTAAHLDAVREELGHRTYDTAVWPLFELRLTRAPDGDIVHFSLDSLIADWGSAGILLDELDTLLADGPGAALPELEISFRDYLLAERRLRHTARYRRARDYWRARLPELPPAPALPERATGAISGRFVRHRLVLPADAWARLRQRASGHGLTAANVVLAAYASVLDRWSGHSRFTLNLTLLNRLPLHPQVDRLVGDFTSVSLLAVEDLAGTSLRERADRLGTRLFTDLDHRLHSGVEVIRDLARERGREAALMPVVFTSALGLGPGASPRSGRTLGAGITQTPQVTLDCQASDGGGTGPLEVNWDVREGAFPEGVVEDMFAAFRTLLTSLAEDPAAWDEPDPVPLPAWQAREREEANDTAGPLPGGLLHEGFLARAAQAPEAVALVSRDGELTYGALARHAAAVAGALRGAGCGPGDRIAVVMDKGPEQIAAVLGTLLAGCAYVPVDTTQPRLRGERLLADARVRHVLTQSWVETARAWPAGLDRTSVDLLTPVPDWADARRTGTGAETGAGAGSGGDGPDAPAYVIYTSGSTGDPKGVVISHRAALNTVGDISARYSVTARDRVLGLAQLGFDLSVYDVFGTLAAGGTLVLPDPARGADPSHWAELLAAHDVTVWNSVPAQLHMLTDYWETEPPPGPPALRLALLSGDWIPVTLPGRVGRHVPELELISLGGATEAAIWSIHHPITTVDPAWTSIPYGRPLRNQGFRVLDEDGRDCPVWVRGELCITGEGLALGYFGDEDLTARRFPAHPADGTRLYRTGDLGRYLPGGEIEFLGREDGQVKVRGHRVELGEVEAALLAHPDVGAAAVTLGDGALLGFVEAARTRGEGEDEEAARERVRVRETAARFAARHVEDVRGEDAGPYVAALHRAAHLSMLHTLGGRGAFADGAAHTADEVLDRTGVHERHRWLVRHWLESLTETGLLVRGDGGHGEESGDGGHGGGGADPAVRYAAPLVPGAEEVSAAWDRVERYVASGLCTAAFVDYHRAHAERLGALLDDTQNPFELLFPQGGTGPARAVYRDDAVSRYLNHAAAAVVHRAAAAHQAPDARPLRVLELGAGTGAATSAVVPLLDGFDVDYLFTDVTPFFLPQARAEFEGHAGMRYAVVDVDGDPRAQGLAPNSADVVLCAGMLNSARDTGRAVRTAVGLLAPGGLLVVTEPTGRHPHILLTQGFMMEPDGGDREHGAVPLLPAGRWRELLAAAGAEEVLSLPEDGHPLAAPGMRLFAARAKTDRRAPHPDALAAFLAERLPPAMVPAHLQVVDALPVTGNGKIDRATLAGWRPAALTGGEDAAPATSAGGLEERLAALWAEALGVARVAPDDNFYDRGADSLILARAAGRLREEIPEAAAFSYDALLRQMLNEPDLLSLAAFLRTDTDTSPGPGPGRTAAGTGGNALLVPFDGGGDGDTVRVMFHAALGTMDYFQHLGRALAAQRLGPVLGVAVADAETYSSLPPERLVATVADGYARRLADEGHTRFQLIGYCLGGLLATEVARRLTERGLEVADLTLVDSIPMFLGTDEELAFESIFVPNLGLDPVPTVFGEDVEAADVYRAIDLLAERHGGTVPAGALGALDGDPGLEAVAAAARRAHARGQDERLAAYARAAEGNSGVPVDAELVPALFRVCRHSMIAARFDPEPYAGDMRFLRAAEQQSFGVTAGVGHLAAPFWERACLGRFAVTDVPGNHFSVIEPPHVATVAQHLALPLQTRPAP</sequence>
<accession>A0ABN2VPW5</accession>
<dbReference type="Pfam" id="PF08242">
    <property type="entry name" value="Methyltransf_12"/>
    <property type="match status" value="1"/>
</dbReference>
<comment type="cofactor">
    <cofactor evidence="1">
        <name>pantetheine 4'-phosphate</name>
        <dbReference type="ChEBI" id="CHEBI:47942"/>
    </cofactor>
</comment>
<dbReference type="InterPro" id="IPR057737">
    <property type="entry name" value="Condensation_MtbB-like"/>
</dbReference>
<keyword evidence="5" id="KW-0436">Ligase</keyword>
<dbReference type="InterPro" id="IPR042099">
    <property type="entry name" value="ANL_N_sf"/>
</dbReference>
<evidence type="ECO:0000256" key="7">
    <source>
        <dbReference type="SAM" id="MobiDB-lite"/>
    </source>
</evidence>
<dbReference type="CDD" id="cd19535">
    <property type="entry name" value="Cyc_NRPS"/>
    <property type="match status" value="1"/>
</dbReference>